<evidence type="ECO:0000259" key="3">
    <source>
        <dbReference type="Pfam" id="PF18821"/>
    </source>
</evidence>
<feature type="domain" description="Large polyvalent protein-associated" evidence="3">
    <location>
        <begin position="801"/>
        <end position="875"/>
    </location>
</feature>
<keyword evidence="6" id="KW-1185">Reference proteome</keyword>
<dbReference type="InterPro" id="IPR040677">
    <property type="entry name" value="LPD7"/>
</dbReference>
<feature type="domain" description="MobA/VirD2-like nuclease" evidence="2">
    <location>
        <begin position="60"/>
        <end position="184"/>
    </location>
</feature>
<dbReference type="Pfam" id="PF03432">
    <property type="entry name" value="Relaxase"/>
    <property type="match status" value="1"/>
</dbReference>
<feature type="compositionally biased region" description="Basic and acidic residues" evidence="1">
    <location>
        <begin position="912"/>
        <end position="927"/>
    </location>
</feature>
<dbReference type="RefSeq" id="WP_321104472.1">
    <property type="nucleotide sequence ID" value="NZ_JAXHPO010000080.1"/>
</dbReference>
<evidence type="ECO:0000259" key="4">
    <source>
        <dbReference type="Pfam" id="PF22863"/>
    </source>
</evidence>
<proteinExistence type="predicted"/>
<evidence type="ECO:0000256" key="1">
    <source>
        <dbReference type="SAM" id="MobiDB-lite"/>
    </source>
</evidence>
<feature type="domain" description="TraI-like middle" evidence="4">
    <location>
        <begin position="247"/>
        <end position="319"/>
    </location>
</feature>
<dbReference type="EMBL" id="JAXHPO010000080">
    <property type="protein sequence ID" value="MDY6551480.1"/>
    <property type="molecule type" value="Genomic_DNA"/>
</dbReference>
<dbReference type="InterPro" id="IPR054462">
    <property type="entry name" value="TraI_M"/>
</dbReference>
<accession>A0ABU5GLR0</accession>
<dbReference type="Proteomes" id="UP001284094">
    <property type="component" value="Unassembled WGS sequence"/>
</dbReference>
<feature type="region of interest" description="Disordered" evidence="1">
    <location>
        <begin position="887"/>
        <end position="955"/>
    </location>
</feature>
<evidence type="ECO:0000259" key="2">
    <source>
        <dbReference type="Pfam" id="PF03432"/>
    </source>
</evidence>
<feature type="compositionally biased region" description="Polar residues" evidence="1">
    <location>
        <begin position="929"/>
        <end position="938"/>
    </location>
</feature>
<name>A0ABU5GLR0_9GAMM</name>
<reference evidence="5 6" key="1">
    <citation type="journal article" date="2024" name="Syst. Appl. Microbiol.">
        <title>Evidence for the occurrence of Acinetobacter faecalis in cattle feces and its emended description.</title>
        <authorList>
            <person name="Kyselkova M."/>
            <person name="Xanthopoulou K."/>
            <person name="Shestivska V."/>
            <person name="Spanelova P."/>
            <person name="Maixnerova M."/>
            <person name="Higgins P.G."/>
            <person name="Nemec A."/>
        </authorList>
    </citation>
    <scope>NUCLEOTIDE SEQUENCE [LARGE SCALE GENOMIC DNA]</scope>
    <source>
        <strain evidence="5 6">ANC 7225</strain>
    </source>
</reference>
<sequence length="955" mass="111791">MIIKVIPNMIGSSVEERVTGLSDYIHHPKQTRAHHLSEYIHQLHPGFDENLLSEKCVYSNSRNFLDDDPHYQKIEMSQTASLNSRVIDPIVHMVGSFKKFEVPTTEQLEEQIDILVKHLGAEELQMQYAMHIDTDNVHFHLIVNKVHPYKKNKHSENEAIDLGGGWIYNAVHRAAAEIEAKQGWEPEPNPMFIYKHDTGQCEKNPDYLPQPDAEKIYSKIRDQEYRHQQKSRISSEIAESTNYQYDIERDIQQVMSSAKNWQDWHQRLAKIGILYEKKRSGSIFKIQTNEKRTLTFKASLFCNKQVTLKSLEKQWGDFTHHDVDHKIIPLIKLSNTVQHVQLAKATLHSYHLFKNEDFLVKDLHDVYLKLKVEKDSISKNRKNEYQEIVFENEIYKHNKNYFLKQWQQKFPEQSSDVISTLLHYQHYADQINSRVLQREEYNDQHKSLSKETSEALQKNFSLSPNFDSSKITSYADFLKLFPLSHHLLMQQQFLFDQRQSKNFICQDNPKIEKAKILFDQNEPIAIQNRYGILVFSNYSVTRLQQCIKALDSKKKGTLRGTSEFKELFHATVKDLKEKEQIIDTNHERVLPSFERLSQNNIESCFTELFKKFRSTHTNLSTAIIKTCLLLNCCGLPMESLQSTLKKCVDEKKLPDINKQDQDLLMLRIQNLIYTQHKELNKQYFNSSEIEQCWQLYFNLHISPLKQPKEQKHNSQSSSSTLELELVPKVEKKRTIKLPENLAESEFEQMLQYFEYTRRLKLQKKQEGERLNTLESSKKMSIPHQQSQMTSLFRKDYVIEYKFGQKFYLDQKKVAFFETKNTSEITVVSHQHEHIRDALFLARAKFGVVLVFGTDEFKKQVQQIADSEDIKIKFETILQQKVNTSIENSPAVDSAAKNDSASPKSPMKGLSLEPKDPSILNKEDRADNFYKNQSEQSSGSRKESTPENSYDYGPSF</sequence>
<dbReference type="Pfam" id="PF22863">
    <property type="entry name" value="TraI_middle"/>
    <property type="match status" value="1"/>
</dbReference>
<organism evidence="5 6">
    <name type="scientific">Acinetobacter faecalis</name>
    <dbReference type="NCBI Taxonomy" id="2665161"/>
    <lineage>
        <taxon>Bacteria</taxon>
        <taxon>Pseudomonadati</taxon>
        <taxon>Pseudomonadota</taxon>
        <taxon>Gammaproteobacteria</taxon>
        <taxon>Moraxellales</taxon>
        <taxon>Moraxellaceae</taxon>
        <taxon>Acinetobacter</taxon>
    </lineage>
</organism>
<evidence type="ECO:0000313" key="5">
    <source>
        <dbReference type="EMBL" id="MDY6551480.1"/>
    </source>
</evidence>
<dbReference type="Pfam" id="PF18821">
    <property type="entry name" value="LPD7"/>
    <property type="match status" value="1"/>
</dbReference>
<comment type="caution">
    <text evidence="5">The sequence shown here is derived from an EMBL/GenBank/DDBJ whole genome shotgun (WGS) entry which is preliminary data.</text>
</comment>
<evidence type="ECO:0000313" key="6">
    <source>
        <dbReference type="Proteomes" id="UP001284094"/>
    </source>
</evidence>
<protein>
    <submittedName>
        <fullName evidence="5">Relaxase/mobilization nuclease domain-containing protein</fullName>
    </submittedName>
</protein>
<dbReference type="InterPro" id="IPR005094">
    <property type="entry name" value="Endonuclease_MobA/VirD2"/>
</dbReference>
<gene>
    <name evidence="5" type="ORF">SKM48_12140</name>
</gene>